<evidence type="ECO:0000256" key="4">
    <source>
        <dbReference type="ARBA" id="ARBA00022840"/>
    </source>
</evidence>
<organism evidence="7 8">
    <name type="scientific">Infirmifilum uzonense</name>
    <dbReference type="NCBI Taxonomy" id="1550241"/>
    <lineage>
        <taxon>Archaea</taxon>
        <taxon>Thermoproteota</taxon>
        <taxon>Thermoprotei</taxon>
        <taxon>Thermofilales</taxon>
        <taxon>Thermofilaceae</taxon>
        <taxon>Infirmifilum</taxon>
    </lineage>
</organism>
<dbReference type="STRING" id="1550241.MA03_03530"/>
<dbReference type="PROSITE" id="PS50893">
    <property type="entry name" value="ABC_TRANSPORTER_2"/>
    <property type="match status" value="1"/>
</dbReference>
<dbReference type="HOGENOM" id="CLU_000604_1_2_2"/>
<keyword evidence="8" id="KW-1185">Reference proteome</keyword>
<dbReference type="InterPro" id="IPR003439">
    <property type="entry name" value="ABC_transporter-like_ATP-bd"/>
</dbReference>
<evidence type="ECO:0000313" key="8">
    <source>
        <dbReference type="Proteomes" id="UP000067434"/>
    </source>
</evidence>
<dbReference type="InterPro" id="IPR003593">
    <property type="entry name" value="AAA+_ATPase"/>
</dbReference>
<dbReference type="AlphaFoldDB" id="A0A0F7FH02"/>
<dbReference type="InterPro" id="IPR052156">
    <property type="entry name" value="BCAA_Transport_ATP-bd_LivF"/>
</dbReference>
<dbReference type="Pfam" id="PF00005">
    <property type="entry name" value="ABC_tran"/>
    <property type="match status" value="1"/>
</dbReference>
<dbReference type="SMART" id="SM00382">
    <property type="entry name" value="AAA"/>
    <property type="match status" value="1"/>
</dbReference>
<dbReference type="SUPFAM" id="SSF52540">
    <property type="entry name" value="P-loop containing nucleoside triphosphate hydrolases"/>
    <property type="match status" value="1"/>
</dbReference>
<dbReference type="InterPro" id="IPR017871">
    <property type="entry name" value="ABC_transporter-like_CS"/>
</dbReference>
<keyword evidence="4" id="KW-0067">ATP-binding</keyword>
<dbReference type="GO" id="GO:0016887">
    <property type="term" value="F:ATP hydrolysis activity"/>
    <property type="evidence" value="ECO:0007669"/>
    <property type="project" value="InterPro"/>
</dbReference>
<keyword evidence="3" id="KW-0547">Nucleotide-binding</keyword>
<evidence type="ECO:0000256" key="2">
    <source>
        <dbReference type="ARBA" id="ARBA00022448"/>
    </source>
</evidence>
<dbReference type="PANTHER" id="PTHR43820:SF7">
    <property type="entry name" value="BRANCHED-CHAIN AMINO ACID TRANSPORT ATP-BINDING PROTEIN LIVF-RELATED"/>
    <property type="match status" value="1"/>
</dbReference>
<dbReference type="PATRIC" id="fig|1550241.5.peg.746"/>
<name>A0A0F7FH02_9CREN</name>
<dbReference type="GO" id="GO:0005524">
    <property type="term" value="F:ATP binding"/>
    <property type="evidence" value="ECO:0007669"/>
    <property type="project" value="UniProtKB-KW"/>
</dbReference>
<evidence type="ECO:0000256" key="1">
    <source>
        <dbReference type="ARBA" id="ARBA00005417"/>
    </source>
</evidence>
<dbReference type="InterPro" id="IPR027417">
    <property type="entry name" value="P-loop_NTPase"/>
</dbReference>
<reference evidence="7 8" key="1">
    <citation type="journal article" date="2015" name="Stand. Genomic Sci.">
        <title>Complete genome sequence of and proposal of Thermofilum uzonense sp. nov. a novel hyperthermophilic crenarchaeon and emended description of the genus Thermofilum.</title>
        <authorList>
            <person name="Toshchakov S.V."/>
            <person name="Korzhenkov A.A."/>
            <person name="Samarov N.I."/>
            <person name="Mazunin I.O."/>
            <person name="Mozhey O.I."/>
            <person name="Shmyr I.S."/>
            <person name="Derbikova K.S."/>
            <person name="Taranov E.A."/>
            <person name="Dominova I.N."/>
            <person name="Bonch-Osmolovskaya E.A."/>
            <person name="Patrushev M.V."/>
            <person name="Podosokorskaya O.A."/>
            <person name="Kublanov I.V."/>
        </authorList>
    </citation>
    <scope>NUCLEOTIDE SEQUENCE [LARGE SCALE GENOMIC DNA]</scope>
    <source>
        <strain evidence="7 8">1807-2</strain>
    </source>
</reference>
<comment type="similarity">
    <text evidence="1">Belongs to the ABC transporter superfamily.</text>
</comment>
<sequence>MVGVLRIVDLYSGYGKMKVIQGVSFELGKGEIAAILGPNGAGKTTLLNSVFGLAAIHRGEVYFNGTKITGMKPSEIVKRGLSYSPQLDNVFPNLTVEENLLVGSFIRGRDPSVRADIEDVLELFPEIKRRRHQKAKTLSGGERQMLAVARALMTKPSALLLDEPTAGLSPKAASTLMSKVKEIKETRSVAVLLVEQNVAKALEIAERVAVLVSGRIVKEGSAEEFKAVQVESLFFTGK</sequence>
<evidence type="ECO:0000313" key="7">
    <source>
        <dbReference type="EMBL" id="AKG38537.1"/>
    </source>
</evidence>
<feature type="domain" description="ABC transporter" evidence="6">
    <location>
        <begin position="5"/>
        <end position="238"/>
    </location>
</feature>
<dbReference type="OrthoDB" id="97750at2157"/>
<accession>A0A0F7FH02</accession>
<gene>
    <name evidence="7" type="ORF">MA03_03530</name>
</gene>
<dbReference type="GO" id="GO:0015658">
    <property type="term" value="F:branched-chain amino acid transmembrane transporter activity"/>
    <property type="evidence" value="ECO:0007669"/>
    <property type="project" value="TreeGrafter"/>
</dbReference>
<evidence type="ECO:0000256" key="3">
    <source>
        <dbReference type="ARBA" id="ARBA00022741"/>
    </source>
</evidence>
<dbReference type="Proteomes" id="UP000067434">
    <property type="component" value="Chromosome"/>
</dbReference>
<dbReference type="CDD" id="cd03224">
    <property type="entry name" value="ABC_TM1139_LivF_branched"/>
    <property type="match status" value="1"/>
</dbReference>
<protein>
    <submittedName>
        <fullName evidence="7">Branched-chain amino acid ABC transporter ATPase</fullName>
    </submittedName>
</protein>
<keyword evidence="2" id="KW-0813">Transport</keyword>
<dbReference type="KEGG" id="thf:MA03_03530"/>
<dbReference type="GO" id="GO:0015807">
    <property type="term" value="P:L-amino acid transport"/>
    <property type="evidence" value="ECO:0007669"/>
    <property type="project" value="TreeGrafter"/>
</dbReference>
<dbReference type="EMBL" id="CP009961">
    <property type="protein sequence ID" value="AKG38537.1"/>
    <property type="molecule type" value="Genomic_DNA"/>
</dbReference>
<keyword evidence="5" id="KW-0029">Amino-acid transport</keyword>
<evidence type="ECO:0000259" key="6">
    <source>
        <dbReference type="PROSITE" id="PS50893"/>
    </source>
</evidence>
<dbReference type="PROSITE" id="PS00211">
    <property type="entry name" value="ABC_TRANSPORTER_1"/>
    <property type="match status" value="1"/>
</dbReference>
<dbReference type="Gene3D" id="3.40.50.300">
    <property type="entry name" value="P-loop containing nucleotide triphosphate hydrolases"/>
    <property type="match status" value="1"/>
</dbReference>
<evidence type="ECO:0000256" key="5">
    <source>
        <dbReference type="ARBA" id="ARBA00022970"/>
    </source>
</evidence>
<proteinExistence type="inferred from homology"/>
<dbReference type="PANTHER" id="PTHR43820">
    <property type="entry name" value="HIGH-AFFINITY BRANCHED-CHAIN AMINO ACID TRANSPORT ATP-BINDING PROTEIN LIVF"/>
    <property type="match status" value="1"/>
</dbReference>